<accession>A0A9J5Z0Z0</accession>
<protein>
    <submittedName>
        <fullName evidence="1">Uncharacterized protein</fullName>
    </submittedName>
</protein>
<dbReference type="AlphaFoldDB" id="A0A9J5Z0Z0"/>
<organism evidence="1 2">
    <name type="scientific">Solanum commersonii</name>
    <name type="common">Commerson's wild potato</name>
    <name type="synonym">Commerson's nightshade</name>
    <dbReference type="NCBI Taxonomy" id="4109"/>
    <lineage>
        <taxon>Eukaryota</taxon>
        <taxon>Viridiplantae</taxon>
        <taxon>Streptophyta</taxon>
        <taxon>Embryophyta</taxon>
        <taxon>Tracheophyta</taxon>
        <taxon>Spermatophyta</taxon>
        <taxon>Magnoliopsida</taxon>
        <taxon>eudicotyledons</taxon>
        <taxon>Gunneridae</taxon>
        <taxon>Pentapetalae</taxon>
        <taxon>asterids</taxon>
        <taxon>lamiids</taxon>
        <taxon>Solanales</taxon>
        <taxon>Solanaceae</taxon>
        <taxon>Solanoideae</taxon>
        <taxon>Solaneae</taxon>
        <taxon>Solanum</taxon>
    </lineage>
</organism>
<dbReference type="EMBL" id="JACXVP010000005">
    <property type="protein sequence ID" value="KAG5605829.1"/>
    <property type="molecule type" value="Genomic_DNA"/>
</dbReference>
<dbReference type="Proteomes" id="UP000824120">
    <property type="component" value="Chromosome 5"/>
</dbReference>
<reference evidence="1 2" key="1">
    <citation type="submission" date="2020-09" db="EMBL/GenBank/DDBJ databases">
        <title>De no assembly of potato wild relative species, Solanum commersonii.</title>
        <authorList>
            <person name="Cho K."/>
        </authorList>
    </citation>
    <scope>NUCLEOTIDE SEQUENCE [LARGE SCALE GENOMIC DNA]</scope>
    <source>
        <strain evidence="1">LZ3.2</strain>
        <tissue evidence="1">Leaf</tissue>
    </source>
</reference>
<evidence type="ECO:0000313" key="1">
    <source>
        <dbReference type="EMBL" id="KAG5605829.1"/>
    </source>
</evidence>
<gene>
    <name evidence="1" type="ORF">H5410_027321</name>
</gene>
<comment type="caution">
    <text evidence="1">The sequence shown here is derived from an EMBL/GenBank/DDBJ whole genome shotgun (WGS) entry which is preliminary data.</text>
</comment>
<name>A0A9J5Z0Z0_SOLCO</name>
<proteinExistence type="predicted"/>
<sequence length="91" mass="9696">MQEKQAATTTSNKAIGIDSVLPISQPPFTELRANVVIADEAAGGLDGGCKEKPTNMQEGVTKGGSISHVLHEEIHFNHRPDFRAPATTTPM</sequence>
<dbReference type="OrthoDB" id="1326096at2759"/>
<evidence type="ECO:0000313" key="2">
    <source>
        <dbReference type="Proteomes" id="UP000824120"/>
    </source>
</evidence>
<keyword evidence="2" id="KW-1185">Reference proteome</keyword>